<dbReference type="PANTHER" id="PTHR12526">
    <property type="entry name" value="GLYCOSYLTRANSFERASE"/>
    <property type="match status" value="1"/>
</dbReference>
<dbReference type="SUPFAM" id="SSF53756">
    <property type="entry name" value="UDP-Glycosyltransferase/glycogen phosphorylase"/>
    <property type="match status" value="1"/>
</dbReference>
<sequence length="415" mass="45852">MRILVVSQYFWPENFRINDLVTEFCDRGHEVTVLTGSPNYPSGEVFPEFRSNPGAYAKFGGASVVRVPMFPRGSGGLRLMVNYASFAFGATVFGAWRLRGQAFDVIFVFEPSPITVGLPAAFLRYLKGAPLAFWVLDLWPETLEAIGVVRSRTFLKAVGHLVTFIYNRCDLILAQSKSFIPQIRRYCGREKAVEYFPSWSDAEFDFSTVVPADEVPSADGMFSIMFAGNVGDAQDFPAILDAAEHLKDDRGIRWLIVGDGRASEWVRSEVTRRGLEHCFLLLGRYPVERMPSFFRHADALLVSLKDEPIFAMTIPGKLQSYLAAGIPVLAMLNGEGAEIVDGAGAGLSCPAGDGVALAAAVRKMAGMDIEGRQRMGRRGRAVSEQEFDRGALISRLLSWLENLSTVGKRHGEFDR</sequence>
<protein>
    <submittedName>
        <fullName evidence="2">Glycosyltransferase family 4 protein</fullName>
    </submittedName>
</protein>
<proteinExistence type="predicted"/>
<evidence type="ECO:0000259" key="1">
    <source>
        <dbReference type="Pfam" id="PF13579"/>
    </source>
</evidence>
<dbReference type="InterPro" id="IPR028098">
    <property type="entry name" value="Glyco_trans_4-like_N"/>
</dbReference>
<gene>
    <name evidence="2" type="ORF">IPN75_19770</name>
</gene>
<dbReference type="Pfam" id="PF13579">
    <property type="entry name" value="Glyco_trans_4_4"/>
    <property type="match status" value="1"/>
</dbReference>
<organism evidence="2 3">
    <name type="scientific">Candidatus Dechloromonas phosphorivorans</name>
    <dbReference type="NCBI Taxonomy" id="2899244"/>
    <lineage>
        <taxon>Bacteria</taxon>
        <taxon>Pseudomonadati</taxon>
        <taxon>Pseudomonadota</taxon>
        <taxon>Betaproteobacteria</taxon>
        <taxon>Rhodocyclales</taxon>
        <taxon>Azonexaceae</taxon>
        <taxon>Dechloromonas</taxon>
    </lineage>
</organism>
<accession>A0A9D7QN35</accession>
<comment type="caution">
    <text evidence="2">The sequence shown here is derived from an EMBL/GenBank/DDBJ whole genome shotgun (WGS) entry which is preliminary data.</text>
</comment>
<name>A0A9D7QN35_9RHOO</name>
<dbReference type="Gene3D" id="3.40.50.2000">
    <property type="entry name" value="Glycogen Phosphorylase B"/>
    <property type="match status" value="2"/>
</dbReference>
<evidence type="ECO:0000313" key="3">
    <source>
        <dbReference type="Proteomes" id="UP000808146"/>
    </source>
</evidence>
<evidence type="ECO:0000313" key="2">
    <source>
        <dbReference type="EMBL" id="MBK8892428.1"/>
    </source>
</evidence>
<dbReference type="GO" id="GO:0016757">
    <property type="term" value="F:glycosyltransferase activity"/>
    <property type="evidence" value="ECO:0007669"/>
    <property type="project" value="UniProtKB-ARBA"/>
</dbReference>
<feature type="domain" description="Glycosyltransferase subfamily 4-like N-terminal" evidence="1">
    <location>
        <begin position="16"/>
        <end position="197"/>
    </location>
</feature>
<dbReference type="Proteomes" id="UP000808146">
    <property type="component" value="Unassembled WGS sequence"/>
</dbReference>
<dbReference type="EMBL" id="JADKBR010000028">
    <property type="protein sequence ID" value="MBK8892428.1"/>
    <property type="molecule type" value="Genomic_DNA"/>
</dbReference>
<dbReference type="Pfam" id="PF13692">
    <property type="entry name" value="Glyco_trans_1_4"/>
    <property type="match status" value="1"/>
</dbReference>
<dbReference type="PANTHER" id="PTHR12526:SF609">
    <property type="entry name" value="LIPOPOLYSACCHARIDE BIOSYNTHESIS PROTEIN"/>
    <property type="match status" value="1"/>
</dbReference>
<dbReference type="AlphaFoldDB" id="A0A9D7QN35"/>
<reference evidence="2" key="1">
    <citation type="submission" date="2020-10" db="EMBL/GenBank/DDBJ databases">
        <title>Connecting structure to function with the recovery of over 1000 high-quality activated sludge metagenome-assembled genomes encoding full-length rRNA genes using long-read sequencing.</title>
        <authorList>
            <person name="Singleton C.M."/>
            <person name="Petriglieri F."/>
            <person name="Kristensen J.M."/>
            <person name="Kirkegaard R.H."/>
            <person name="Michaelsen T.Y."/>
            <person name="Andersen M.H."/>
            <person name="Karst S.M."/>
            <person name="Dueholm M.S."/>
            <person name="Nielsen P.H."/>
            <person name="Albertsen M."/>
        </authorList>
    </citation>
    <scope>NUCLEOTIDE SEQUENCE</scope>
    <source>
        <strain evidence="2">OdNE_18-Q3-R46-58_BAT3C.305</strain>
    </source>
</reference>
<dbReference type="CDD" id="cd03794">
    <property type="entry name" value="GT4_WbuB-like"/>
    <property type="match status" value="1"/>
</dbReference>